<dbReference type="EMBL" id="JAACXV010014184">
    <property type="protein sequence ID" value="KAF7269790.1"/>
    <property type="molecule type" value="Genomic_DNA"/>
</dbReference>
<name>A0A834M7W9_RHYFE</name>
<accession>A0A834M7W9</accession>
<organism evidence="2 3">
    <name type="scientific">Rhynchophorus ferrugineus</name>
    <name type="common">Red palm weevil</name>
    <name type="synonym">Curculio ferrugineus</name>
    <dbReference type="NCBI Taxonomy" id="354439"/>
    <lineage>
        <taxon>Eukaryota</taxon>
        <taxon>Metazoa</taxon>
        <taxon>Ecdysozoa</taxon>
        <taxon>Arthropoda</taxon>
        <taxon>Hexapoda</taxon>
        <taxon>Insecta</taxon>
        <taxon>Pterygota</taxon>
        <taxon>Neoptera</taxon>
        <taxon>Endopterygota</taxon>
        <taxon>Coleoptera</taxon>
        <taxon>Polyphaga</taxon>
        <taxon>Cucujiformia</taxon>
        <taxon>Curculionidae</taxon>
        <taxon>Dryophthorinae</taxon>
        <taxon>Rhynchophorus</taxon>
    </lineage>
</organism>
<proteinExistence type="predicted"/>
<comment type="caution">
    <text evidence="2">The sequence shown here is derived from an EMBL/GenBank/DDBJ whole genome shotgun (WGS) entry which is preliminary data.</text>
</comment>
<gene>
    <name evidence="2" type="ORF">GWI33_017176</name>
</gene>
<dbReference type="AlphaFoldDB" id="A0A834M7W9"/>
<reference evidence="2" key="1">
    <citation type="submission" date="2020-08" db="EMBL/GenBank/DDBJ databases">
        <title>Genome sequencing and assembly of the red palm weevil Rhynchophorus ferrugineus.</title>
        <authorList>
            <person name="Dias G.B."/>
            <person name="Bergman C.M."/>
            <person name="Manee M."/>
        </authorList>
    </citation>
    <scope>NUCLEOTIDE SEQUENCE</scope>
    <source>
        <strain evidence="2">AA-2017</strain>
        <tissue evidence="2">Whole larva</tissue>
    </source>
</reference>
<keyword evidence="1" id="KW-0732">Signal</keyword>
<evidence type="ECO:0000313" key="3">
    <source>
        <dbReference type="Proteomes" id="UP000625711"/>
    </source>
</evidence>
<keyword evidence="3" id="KW-1185">Reference proteome</keyword>
<evidence type="ECO:0000313" key="2">
    <source>
        <dbReference type="EMBL" id="KAF7269790.1"/>
    </source>
</evidence>
<dbReference type="Proteomes" id="UP000625711">
    <property type="component" value="Unassembled WGS sequence"/>
</dbReference>
<feature type="signal peptide" evidence="1">
    <location>
        <begin position="1"/>
        <end position="17"/>
    </location>
</feature>
<protein>
    <submittedName>
        <fullName evidence="2">Uncharacterized protein</fullName>
    </submittedName>
</protein>
<evidence type="ECO:0000256" key="1">
    <source>
        <dbReference type="SAM" id="SignalP"/>
    </source>
</evidence>
<sequence length="121" mass="13870">MLLTFLSLIYYLNFGQTAYLLAATAPPPLIRQFYIPGRIIPTIFATAPTLSSWQKSSPVPATNLPITSETWRKRFRNRLKLYSDVESLYANVRYKDYGRPLQGERHVNSTIICLEFGIVLN</sequence>
<feature type="chain" id="PRO_5032677662" evidence="1">
    <location>
        <begin position="18"/>
        <end position="121"/>
    </location>
</feature>